<feature type="coiled-coil region" evidence="1">
    <location>
        <begin position="201"/>
        <end position="235"/>
    </location>
</feature>
<evidence type="ECO:0000256" key="1">
    <source>
        <dbReference type="SAM" id="Coils"/>
    </source>
</evidence>
<feature type="compositionally biased region" description="Basic and acidic residues" evidence="2">
    <location>
        <begin position="483"/>
        <end position="502"/>
    </location>
</feature>
<evidence type="ECO:0000313" key="4">
    <source>
        <dbReference type="EMBL" id="KPM06715.1"/>
    </source>
</evidence>
<dbReference type="EMBL" id="JXLN01011059">
    <property type="protein sequence ID" value="KPM06715.1"/>
    <property type="molecule type" value="Genomic_DNA"/>
</dbReference>
<keyword evidence="1" id="KW-0175">Coiled coil</keyword>
<comment type="caution">
    <text evidence="4">The sequence shown here is derived from an EMBL/GenBank/DDBJ whole genome shotgun (WGS) entry which is preliminary data.</text>
</comment>
<gene>
    <name evidence="4" type="ORF">QR98_0051930</name>
</gene>
<feature type="compositionally biased region" description="Basic and acidic residues" evidence="2">
    <location>
        <begin position="108"/>
        <end position="134"/>
    </location>
</feature>
<dbReference type="Proteomes" id="UP000616769">
    <property type="component" value="Unassembled WGS sequence"/>
</dbReference>
<keyword evidence="3" id="KW-0812">Transmembrane</keyword>
<accession>A0A132A7V2</accession>
<feature type="region of interest" description="Disordered" evidence="2">
    <location>
        <begin position="106"/>
        <end position="134"/>
    </location>
</feature>
<feature type="coiled-coil region" evidence="1">
    <location>
        <begin position="318"/>
        <end position="474"/>
    </location>
</feature>
<dbReference type="OrthoDB" id="283575at2759"/>
<organism evidence="4 5">
    <name type="scientific">Sarcoptes scabiei</name>
    <name type="common">Itch mite</name>
    <name type="synonym">Acarus scabiei</name>
    <dbReference type="NCBI Taxonomy" id="52283"/>
    <lineage>
        <taxon>Eukaryota</taxon>
        <taxon>Metazoa</taxon>
        <taxon>Ecdysozoa</taxon>
        <taxon>Arthropoda</taxon>
        <taxon>Chelicerata</taxon>
        <taxon>Arachnida</taxon>
        <taxon>Acari</taxon>
        <taxon>Acariformes</taxon>
        <taxon>Sarcoptiformes</taxon>
        <taxon>Astigmata</taxon>
        <taxon>Psoroptidia</taxon>
        <taxon>Sarcoptoidea</taxon>
        <taxon>Sarcoptidae</taxon>
        <taxon>Sarcoptinae</taxon>
        <taxon>Sarcoptes</taxon>
    </lineage>
</organism>
<feature type="coiled-coil region" evidence="1">
    <location>
        <begin position="261"/>
        <end position="288"/>
    </location>
</feature>
<keyword evidence="3" id="KW-1133">Transmembrane helix</keyword>
<feature type="region of interest" description="Disordered" evidence="2">
    <location>
        <begin position="475"/>
        <end position="502"/>
    </location>
</feature>
<evidence type="ECO:0000256" key="2">
    <source>
        <dbReference type="SAM" id="MobiDB-lite"/>
    </source>
</evidence>
<feature type="coiled-coil region" evidence="1">
    <location>
        <begin position="516"/>
        <end position="550"/>
    </location>
</feature>
<dbReference type="AlphaFoldDB" id="A0A132A7V2"/>
<protein>
    <recommendedName>
        <fullName evidence="6">Golgin-84</fullName>
    </recommendedName>
</protein>
<evidence type="ECO:0000313" key="5">
    <source>
        <dbReference type="Proteomes" id="UP000616769"/>
    </source>
</evidence>
<feature type="transmembrane region" description="Helical" evidence="3">
    <location>
        <begin position="713"/>
        <end position="734"/>
    </location>
</feature>
<reference evidence="4 5" key="1">
    <citation type="journal article" date="2015" name="Parasit. Vectors">
        <title>Draft genome of the scabies mite.</title>
        <authorList>
            <person name="Rider S.D.Jr."/>
            <person name="Morgan M.S."/>
            <person name="Arlian L.G."/>
        </authorList>
    </citation>
    <scope>NUCLEOTIDE SEQUENCE [LARGE SCALE GENOMIC DNA]</scope>
    <source>
        <strain evidence="4">Arlian Lab</strain>
    </source>
</reference>
<name>A0A132A7V2_SARSC</name>
<sequence>MNLAEEEVKQANREEDDRIGKADVRLRRFQSNLMLDVNDGMKNSKQIDILETSTTMKKTTMTTNDNEENRIERTDTITEESIECVLQLPFKNVNKSFETDTIKNLSRKSNEDGRRSNQDDVFKQNDNDRDENRTETNLNIGDEKIRNVNENDGTSESAIERFDFETNLDVDPKTIEMIDNDEIVATSVKAFENFLKMQKDLEILIKKENDYRSKISVLEQENHDLKQQVKEDEYNLSDVQYELDILKHNYELEIESFSTAINERETLIEKMQQKLQNSKTKYLKLNERLKTSSKIEIELNSKIEELEGRIEYELLEKKTLIDSNISELETKLESQQKEYQLDINNLRTDLVCSESINRELRNKIEDLENSIKNFGSTESDDEFLYYKNQIDSLVKELDREKQERQQNQEIFEQTIRGKEKQIEQFREQLKKEKDGIQREKTDFEQKIRKLSNKIKNKEIENKKLQEKIIDFSERFQNQTISSEQKDGNDSMIDRGDPSEKSKDQLLIESVMNEMKIAELNSRLEEGEERLSKQEQSLNEERERRRQLETFYLNLLNDVNDRSYGELMQNSITIKNGRIELNRMGQQLTQQPHLSITEWFSDESRSNLSHHHHNTNYHRKDSTNSLALFMDETSDRLVNAANYSSGLVSSENESNAQQHHNLLASSGQADPNDLWSAYRSQESFDSNSSISNQWRRWFRYRKNRFLLGPTKRKLTRLALILYLIVMHYLVLMYYFG</sequence>
<keyword evidence="3" id="KW-0472">Membrane</keyword>
<evidence type="ECO:0008006" key="6">
    <source>
        <dbReference type="Google" id="ProtNLM"/>
    </source>
</evidence>
<dbReference type="VEuPathDB" id="VectorBase:SSCA001437"/>
<proteinExistence type="predicted"/>
<evidence type="ECO:0000256" key="3">
    <source>
        <dbReference type="SAM" id="Phobius"/>
    </source>
</evidence>